<dbReference type="InterPro" id="IPR002130">
    <property type="entry name" value="Cyclophilin-type_PPIase_dom"/>
</dbReference>
<gene>
    <name evidence="6" type="ORF">ACHAWU_009158</name>
</gene>
<evidence type="ECO:0000256" key="1">
    <source>
        <dbReference type="ARBA" id="ARBA00000971"/>
    </source>
</evidence>
<feature type="signal peptide" evidence="4">
    <location>
        <begin position="1"/>
        <end position="22"/>
    </location>
</feature>
<dbReference type="EC" id="5.2.1.8" evidence="4"/>
<dbReference type="PROSITE" id="PS00170">
    <property type="entry name" value="CSA_PPIASE_1"/>
    <property type="match status" value="1"/>
</dbReference>
<evidence type="ECO:0000313" key="6">
    <source>
        <dbReference type="EMBL" id="KAL3770218.1"/>
    </source>
</evidence>
<dbReference type="PROSITE" id="PS50072">
    <property type="entry name" value="CSA_PPIASE_2"/>
    <property type="match status" value="1"/>
</dbReference>
<dbReference type="GO" id="GO:0003755">
    <property type="term" value="F:peptidyl-prolyl cis-trans isomerase activity"/>
    <property type="evidence" value="ECO:0007669"/>
    <property type="project" value="UniProtKB-UniRule"/>
</dbReference>
<dbReference type="SUPFAM" id="SSF50891">
    <property type="entry name" value="Cyclophilin-like"/>
    <property type="match status" value="1"/>
</dbReference>
<dbReference type="Pfam" id="PF00160">
    <property type="entry name" value="Pro_isomerase"/>
    <property type="match status" value="1"/>
</dbReference>
<keyword evidence="3 4" id="KW-0413">Isomerase</keyword>
<dbReference type="AlphaFoldDB" id="A0ABD3N2B3"/>
<organism evidence="6 7">
    <name type="scientific">Discostella pseudostelligera</name>
    <dbReference type="NCBI Taxonomy" id="259834"/>
    <lineage>
        <taxon>Eukaryota</taxon>
        <taxon>Sar</taxon>
        <taxon>Stramenopiles</taxon>
        <taxon>Ochrophyta</taxon>
        <taxon>Bacillariophyta</taxon>
        <taxon>Coscinodiscophyceae</taxon>
        <taxon>Thalassiosirophycidae</taxon>
        <taxon>Stephanodiscales</taxon>
        <taxon>Stephanodiscaceae</taxon>
        <taxon>Discostella</taxon>
    </lineage>
</organism>
<evidence type="ECO:0000256" key="4">
    <source>
        <dbReference type="RuleBase" id="RU363019"/>
    </source>
</evidence>
<reference evidence="6 7" key="1">
    <citation type="submission" date="2024-10" db="EMBL/GenBank/DDBJ databases">
        <title>Updated reference genomes for cyclostephanoid diatoms.</title>
        <authorList>
            <person name="Roberts W.R."/>
            <person name="Alverson A.J."/>
        </authorList>
    </citation>
    <scope>NUCLEOTIDE SEQUENCE [LARGE SCALE GENOMIC DNA]</scope>
    <source>
        <strain evidence="6 7">AJA232-27</strain>
    </source>
</reference>
<dbReference type="InterPro" id="IPR029000">
    <property type="entry name" value="Cyclophilin-like_dom_sf"/>
</dbReference>
<keyword evidence="7" id="KW-1185">Reference proteome</keyword>
<protein>
    <recommendedName>
        <fullName evidence="4">Peptidyl-prolyl cis-trans isomerase</fullName>
        <shortName evidence="4">PPIase</shortName>
        <ecNumber evidence="4">5.2.1.8</ecNumber>
    </recommendedName>
</protein>
<dbReference type="PANTHER" id="PTHR11071:SF561">
    <property type="entry name" value="PEPTIDYL-PROLYL CIS-TRANS ISOMERASE D-RELATED"/>
    <property type="match status" value="1"/>
</dbReference>
<dbReference type="EMBL" id="JALLBG020000044">
    <property type="protein sequence ID" value="KAL3770218.1"/>
    <property type="molecule type" value="Genomic_DNA"/>
</dbReference>
<dbReference type="FunFam" id="2.40.100.10:FF:000013">
    <property type="entry name" value="Peptidyl-prolyl cis-trans isomerase"/>
    <property type="match status" value="1"/>
</dbReference>
<accession>A0ABD3N2B3</accession>
<keyword evidence="2 4" id="KW-0697">Rotamase</keyword>
<keyword evidence="4" id="KW-0732">Signal</keyword>
<comment type="catalytic activity">
    <reaction evidence="1 4">
        <text>[protein]-peptidylproline (omega=180) = [protein]-peptidylproline (omega=0)</text>
        <dbReference type="Rhea" id="RHEA:16237"/>
        <dbReference type="Rhea" id="RHEA-COMP:10747"/>
        <dbReference type="Rhea" id="RHEA-COMP:10748"/>
        <dbReference type="ChEBI" id="CHEBI:83833"/>
        <dbReference type="ChEBI" id="CHEBI:83834"/>
        <dbReference type="EC" id="5.2.1.8"/>
    </reaction>
</comment>
<comment type="caution">
    <text evidence="6">The sequence shown here is derived from an EMBL/GenBank/DDBJ whole genome shotgun (WGS) entry which is preliminary data.</text>
</comment>
<dbReference type="CDD" id="cd01926">
    <property type="entry name" value="cyclophilin_ABH_like"/>
    <property type="match status" value="1"/>
</dbReference>
<proteinExistence type="inferred from homology"/>
<name>A0ABD3N2B3_9STRA</name>
<comment type="similarity">
    <text evidence="4">Belongs to the cyclophilin-type PPIase family.</text>
</comment>
<dbReference type="Gene3D" id="2.40.100.10">
    <property type="entry name" value="Cyclophilin-like"/>
    <property type="match status" value="1"/>
</dbReference>
<feature type="chain" id="PRO_5044531185" description="Peptidyl-prolyl cis-trans isomerase" evidence="4">
    <location>
        <begin position="23"/>
        <end position="238"/>
    </location>
</feature>
<dbReference type="PRINTS" id="PR00153">
    <property type="entry name" value="CSAPPISMRASE"/>
</dbReference>
<evidence type="ECO:0000256" key="3">
    <source>
        <dbReference type="ARBA" id="ARBA00023235"/>
    </source>
</evidence>
<comment type="function">
    <text evidence="4">PPIases accelerate the folding of proteins. It catalyzes the cis-trans isomerization of proline imidic peptide bonds in oligopeptides.</text>
</comment>
<evidence type="ECO:0000313" key="7">
    <source>
        <dbReference type="Proteomes" id="UP001530293"/>
    </source>
</evidence>
<evidence type="ECO:0000259" key="5">
    <source>
        <dbReference type="PROSITE" id="PS50072"/>
    </source>
</evidence>
<feature type="domain" description="PPIase cyclophilin-type" evidence="5">
    <location>
        <begin position="81"/>
        <end position="237"/>
    </location>
</feature>
<dbReference type="Proteomes" id="UP001530293">
    <property type="component" value="Unassembled WGS sequence"/>
</dbReference>
<sequence length="238" mass="25306">MKSILTLLFSVATMAPRQECFAFAPVSSQLRVSSPSKHQIIDDISNHNNLNMVPPTLNFFSNLFGGGGGGATTADITDTVYFDITSDGKPLGRIEFGLYGEVVPRTTANFKALCTGEKGFGYAGSIFHRIIPGFMCQGGDFTNFNGTGGKSIYGRTFDDENFDIRHAGPGTLSMANAGPNTNGSQFFICTADTPWLDGKHTVFGKVTKGLDIVRKMESLGSSSGRTSAEVKISSSGAL</sequence>
<dbReference type="PANTHER" id="PTHR11071">
    <property type="entry name" value="PEPTIDYL-PROLYL CIS-TRANS ISOMERASE"/>
    <property type="match status" value="1"/>
</dbReference>
<dbReference type="InterPro" id="IPR020892">
    <property type="entry name" value="Cyclophilin-type_PPIase_CS"/>
</dbReference>
<evidence type="ECO:0000256" key="2">
    <source>
        <dbReference type="ARBA" id="ARBA00023110"/>
    </source>
</evidence>